<reference evidence="5 6" key="1">
    <citation type="submission" date="2019-06" db="EMBL/GenBank/DDBJ databases">
        <title>Draft genome of Streptomyces sedi sp. JCM16909.</title>
        <authorList>
            <person name="Klykleung N."/>
            <person name="Tanasupawat S."/>
            <person name="Kudo T."/>
            <person name="Yuki M."/>
            <person name="Ohkuma M."/>
        </authorList>
    </citation>
    <scope>NUCLEOTIDE SEQUENCE [LARGE SCALE GENOMIC DNA]</scope>
    <source>
        <strain evidence="5 6">JCM 16909</strain>
    </source>
</reference>
<dbReference type="PANTHER" id="PTHR48103:SF2">
    <property type="entry name" value="MIDASIN"/>
    <property type="match status" value="1"/>
</dbReference>
<evidence type="ECO:0000256" key="2">
    <source>
        <dbReference type="ARBA" id="ARBA00022840"/>
    </source>
</evidence>
<keyword evidence="6" id="KW-1185">Reference proteome</keyword>
<dbReference type="AlphaFoldDB" id="A0A5C4ULP2"/>
<dbReference type="SMART" id="SM00382">
    <property type="entry name" value="AAA"/>
    <property type="match status" value="1"/>
</dbReference>
<dbReference type="GO" id="GO:0030687">
    <property type="term" value="C:preribosome, large subunit precursor"/>
    <property type="evidence" value="ECO:0007669"/>
    <property type="project" value="TreeGrafter"/>
</dbReference>
<feature type="domain" description="AAA+ ATPase" evidence="4">
    <location>
        <begin position="147"/>
        <end position="291"/>
    </location>
</feature>
<gene>
    <name evidence="5" type="ORF">FH715_27270</name>
</gene>
<evidence type="ECO:0000313" key="6">
    <source>
        <dbReference type="Proteomes" id="UP000311713"/>
    </source>
</evidence>
<feature type="region of interest" description="Disordered" evidence="3">
    <location>
        <begin position="381"/>
        <end position="411"/>
    </location>
</feature>
<dbReference type="CDD" id="cd00009">
    <property type="entry name" value="AAA"/>
    <property type="match status" value="1"/>
</dbReference>
<comment type="caution">
    <text evidence="5">The sequence shown here is derived from an EMBL/GenBank/DDBJ whole genome shotgun (WGS) entry which is preliminary data.</text>
</comment>
<organism evidence="5 6">
    <name type="scientific">Streptomyces sedi</name>
    <dbReference type="NCBI Taxonomy" id="555059"/>
    <lineage>
        <taxon>Bacteria</taxon>
        <taxon>Bacillati</taxon>
        <taxon>Actinomycetota</taxon>
        <taxon>Actinomycetes</taxon>
        <taxon>Kitasatosporales</taxon>
        <taxon>Streptomycetaceae</taxon>
        <taxon>Streptomyces</taxon>
    </lineage>
</organism>
<feature type="compositionally biased region" description="Pro residues" evidence="3">
    <location>
        <begin position="381"/>
        <end position="393"/>
    </location>
</feature>
<dbReference type="PANTHER" id="PTHR48103">
    <property type="entry name" value="MIDASIN-RELATED"/>
    <property type="match status" value="1"/>
</dbReference>
<name>A0A5C4ULP2_9ACTN</name>
<dbReference type="OrthoDB" id="9808317at2"/>
<keyword evidence="1" id="KW-0547">Nucleotide-binding</keyword>
<evidence type="ECO:0000313" key="5">
    <source>
        <dbReference type="EMBL" id="TNM24581.1"/>
    </source>
</evidence>
<feature type="compositionally biased region" description="Low complexity" evidence="3">
    <location>
        <begin position="398"/>
        <end position="411"/>
    </location>
</feature>
<dbReference type="Gene3D" id="3.40.50.300">
    <property type="entry name" value="P-loop containing nucleotide triphosphate hydrolases"/>
    <property type="match status" value="1"/>
</dbReference>
<proteinExistence type="predicted"/>
<dbReference type="Pfam" id="PF07728">
    <property type="entry name" value="AAA_5"/>
    <property type="match status" value="1"/>
</dbReference>
<accession>A0A5C4ULP2</accession>
<dbReference type="EMBL" id="VDGT01000033">
    <property type="protein sequence ID" value="TNM24581.1"/>
    <property type="molecule type" value="Genomic_DNA"/>
</dbReference>
<evidence type="ECO:0000259" key="4">
    <source>
        <dbReference type="SMART" id="SM00382"/>
    </source>
</evidence>
<feature type="region of interest" description="Disordered" evidence="3">
    <location>
        <begin position="65"/>
        <end position="125"/>
    </location>
</feature>
<keyword evidence="2" id="KW-0067">ATP-binding</keyword>
<dbReference type="Proteomes" id="UP000311713">
    <property type="component" value="Unassembled WGS sequence"/>
</dbReference>
<dbReference type="GO" id="GO:0016887">
    <property type="term" value="F:ATP hydrolysis activity"/>
    <property type="evidence" value="ECO:0007669"/>
    <property type="project" value="InterPro"/>
</dbReference>
<dbReference type="InterPro" id="IPR011704">
    <property type="entry name" value="ATPase_dyneun-rel_AAA"/>
</dbReference>
<evidence type="ECO:0000256" key="1">
    <source>
        <dbReference type="ARBA" id="ARBA00022741"/>
    </source>
</evidence>
<protein>
    <recommendedName>
        <fullName evidence="4">AAA+ ATPase domain-containing protein</fullName>
    </recommendedName>
</protein>
<dbReference type="GO" id="GO:0000027">
    <property type="term" value="P:ribosomal large subunit assembly"/>
    <property type="evidence" value="ECO:0007669"/>
    <property type="project" value="TreeGrafter"/>
</dbReference>
<dbReference type="GO" id="GO:0005524">
    <property type="term" value="F:ATP binding"/>
    <property type="evidence" value="ECO:0007669"/>
    <property type="project" value="UniProtKB-KW"/>
</dbReference>
<dbReference type="SUPFAM" id="SSF52540">
    <property type="entry name" value="P-loop containing nucleoside triphosphate hydrolases"/>
    <property type="match status" value="1"/>
</dbReference>
<sequence>MSDPFAHRPSTSLRPGELRAMVARHLIEADPASAVSVTELAHALTHSSGAIGAALERLVNRGEAERVGVRPRRYRATPSTVEAAEAGPRSPRRPRTRGVSPAPGSGGRAGGSSVPPGAVLRPSGQPYFPRELAGMPDVEALRRLREADVPVLLYGPPGTGKTSLLEAAYPDLITVAGDGDTTVGDLVGEYTQREDRSYEFVHGPLVTAMREGRALLIDDATLISPSVLAVLYPAMDGRREIRVKAHKGEMVTAAPGFFPIAGHNPGVHGAVLSEALASRFSVQIRVTSDYDLAAHLGVNPVAVRVARHLAKRQESGEVGWAPQLRELLGFQRVADALGAEVAFANLVGTAPEEDQEQVAVVVATAIGTKTVAPLSLGARLPLPPGTLVAPPPTSKGARTSTTPTPGSPRRS</sequence>
<dbReference type="InterPro" id="IPR003593">
    <property type="entry name" value="AAA+_ATPase"/>
</dbReference>
<evidence type="ECO:0000256" key="3">
    <source>
        <dbReference type="SAM" id="MobiDB-lite"/>
    </source>
</evidence>
<dbReference type="InterPro" id="IPR027417">
    <property type="entry name" value="P-loop_NTPase"/>
</dbReference>